<evidence type="ECO:0000259" key="3">
    <source>
        <dbReference type="SMART" id="SM00343"/>
    </source>
</evidence>
<feature type="coiled-coil region" evidence="1">
    <location>
        <begin position="79"/>
        <end position="129"/>
    </location>
</feature>
<protein>
    <recommendedName>
        <fullName evidence="3">CCHC-type domain-containing protein</fullName>
    </recommendedName>
</protein>
<evidence type="ECO:0000256" key="1">
    <source>
        <dbReference type="SAM" id="Coils"/>
    </source>
</evidence>
<dbReference type="EMBL" id="LSMT01000286">
    <property type="protein sequence ID" value="PFX21210.1"/>
    <property type="molecule type" value="Genomic_DNA"/>
</dbReference>
<dbReference type="Proteomes" id="UP000225706">
    <property type="component" value="Unassembled WGS sequence"/>
</dbReference>
<dbReference type="Pfam" id="PF03564">
    <property type="entry name" value="DUF1759"/>
    <property type="match status" value="1"/>
</dbReference>
<feature type="domain" description="CCHC-type" evidence="3">
    <location>
        <begin position="389"/>
        <end position="405"/>
    </location>
</feature>
<feature type="region of interest" description="Disordered" evidence="2">
    <location>
        <begin position="320"/>
        <end position="349"/>
    </location>
</feature>
<evidence type="ECO:0000256" key="2">
    <source>
        <dbReference type="SAM" id="MobiDB-lite"/>
    </source>
</evidence>
<feature type="domain" description="CCHC-type" evidence="3">
    <location>
        <begin position="357"/>
        <end position="373"/>
    </location>
</feature>
<organism evidence="4 5">
    <name type="scientific">Stylophora pistillata</name>
    <name type="common">Smooth cauliflower coral</name>
    <dbReference type="NCBI Taxonomy" id="50429"/>
    <lineage>
        <taxon>Eukaryota</taxon>
        <taxon>Metazoa</taxon>
        <taxon>Cnidaria</taxon>
        <taxon>Anthozoa</taxon>
        <taxon>Hexacorallia</taxon>
        <taxon>Scleractinia</taxon>
        <taxon>Astrocoeniina</taxon>
        <taxon>Pocilloporidae</taxon>
        <taxon>Stylophora</taxon>
    </lineage>
</organism>
<comment type="caution">
    <text evidence="4">The sequence shown here is derived from an EMBL/GenBank/DDBJ whole genome shotgun (WGS) entry which is preliminary data.</text>
</comment>
<keyword evidence="5" id="KW-1185">Reference proteome</keyword>
<dbReference type="AlphaFoldDB" id="A0A2B4RXC6"/>
<dbReference type="Gene3D" id="2.40.70.10">
    <property type="entry name" value="Acid Proteases"/>
    <property type="match status" value="1"/>
</dbReference>
<dbReference type="OrthoDB" id="5980834at2759"/>
<keyword evidence="1" id="KW-0175">Coiled coil</keyword>
<dbReference type="PANTHER" id="PTHR47331:SF1">
    <property type="entry name" value="GAG-LIKE PROTEIN"/>
    <property type="match status" value="1"/>
</dbReference>
<dbReference type="SMART" id="SM00343">
    <property type="entry name" value="ZnF_C2HC"/>
    <property type="match status" value="2"/>
</dbReference>
<gene>
    <name evidence="4" type="ORF">AWC38_SpisGene14313</name>
</gene>
<feature type="compositionally biased region" description="Polar residues" evidence="2">
    <location>
        <begin position="331"/>
        <end position="349"/>
    </location>
</feature>
<accession>A0A2B4RXC6</accession>
<sequence length="526" mass="59734">MTELDNKIKLLKLKITRTDEIILKRDRQALERPRSSITSIVSAVDELKLTIEEGKISKGESEEEIALWGKGIEDDLKIADNTTKRIQDAIKAVDLEEQEQEAIEKHNKNMKFERQLLEQRAEFETAREDEKVAALESGQQNSSVAAKLTKLSITKFSGRVRDWLPLWGKFKSEIDSSNLARLTKFVFLKELLEKHVRNDIEGLPFTDEGCDSARAILEAEYGQQADIVNVYMKNIMELPVITGGNPKKVKEFYKQLRYNVQSLDTLERFGDVRGNVRSTLEKLRGVKADLVRGNEGWRDWDFKDLLRELKKWSDISPVEESTAEKIPSKGVSHSKQTTPTSVFKTHSQQETRTGNQRCGYCEDQNHRSVNCTKVTETGKRRRILAEKRLCFNCTGGKHRADECKSRLRCQKCSRKHHTSICNARENEFNPLLVAAGMPNARVTYPVVVVEVEGVKCRALLDTGAGSSYASAALLNRIPTRKRAKEMRQGGTKLVSPGEEIIQFYQTTEKEACDDSQVYTESSNART</sequence>
<reference evidence="5" key="1">
    <citation type="journal article" date="2017" name="bioRxiv">
        <title>Comparative analysis of the genomes of Stylophora pistillata and Acropora digitifera provides evidence for extensive differences between species of corals.</title>
        <authorList>
            <person name="Voolstra C.R."/>
            <person name="Li Y."/>
            <person name="Liew Y.J."/>
            <person name="Baumgarten S."/>
            <person name="Zoccola D."/>
            <person name="Flot J.-F."/>
            <person name="Tambutte S."/>
            <person name="Allemand D."/>
            <person name="Aranda M."/>
        </authorList>
    </citation>
    <scope>NUCLEOTIDE SEQUENCE [LARGE SCALE GENOMIC DNA]</scope>
</reference>
<dbReference type="GO" id="GO:0003676">
    <property type="term" value="F:nucleic acid binding"/>
    <property type="evidence" value="ECO:0007669"/>
    <property type="project" value="InterPro"/>
</dbReference>
<dbReference type="GO" id="GO:0008270">
    <property type="term" value="F:zinc ion binding"/>
    <property type="evidence" value="ECO:0007669"/>
    <property type="project" value="InterPro"/>
</dbReference>
<evidence type="ECO:0000313" key="5">
    <source>
        <dbReference type="Proteomes" id="UP000225706"/>
    </source>
</evidence>
<dbReference type="PANTHER" id="PTHR47331">
    <property type="entry name" value="PHD-TYPE DOMAIN-CONTAINING PROTEIN"/>
    <property type="match status" value="1"/>
</dbReference>
<dbReference type="InterPro" id="IPR001878">
    <property type="entry name" value="Znf_CCHC"/>
</dbReference>
<dbReference type="InterPro" id="IPR005312">
    <property type="entry name" value="DUF1759"/>
</dbReference>
<name>A0A2B4RXC6_STYPI</name>
<dbReference type="SUPFAM" id="SSF50630">
    <property type="entry name" value="Acid proteases"/>
    <property type="match status" value="1"/>
</dbReference>
<dbReference type="InterPro" id="IPR021109">
    <property type="entry name" value="Peptidase_aspartic_dom_sf"/>
</dbReference>
<proteinExistence type="predicted"/>
<evidence type="ECO:0000313" key="4">
    <source>
        <dbReference type="EMBL" id="PFX21210.1"/>
    </source>
</evidence>